<name>A0A937AH05_9BACT</name>
<evidence type="ECO:0000313" key="2">
    <source>
        <dbReference type="EMBL" id="MBL0766591.1"/>
    </source>
</evidence>
<protein>
    <recommendedName>
        <fullName evidence="4">Outer membrane protein beta-barrel domain-containing protein</fullName>
    </recommendedName>
</protein>
<feature type="signal peptide" evidence="1">
    <location>
        <begin position="1"/>
        <end position="21"/>
    </location>
</feature>
<evidence type="ECO:0008006" key="4">
    <source>
        <dbReference type="Google" id="ProtNLM"/>
    </source>
</evidence>
<sequence>MKIKALVFVLIGLLSFSRLNAQGKFYTAFEFMATKDKAITSYSNRIKGPDLSYIEAPAVSLLLGYEVFNWLHLETGLISKSFYDGYSTSKHAGGYTSGNRIQIPIRIKSNIAIIKRKLFLQPSVAYHYGESGEIIQPLTEFSYGSQGNSSGYNENVSAFRQVYTNIYDLVEAGLGLNYSIDKRWSVYGNFALLMGQQTISRHNVQYENSNGVSESNTVINNGSYNAFTFGLKMNLGKSKNQKV</sequence>
<feature type="chain" id="PRO_5038126006" description="Outer membrane protein beta-barrel domain-containing protein" evidence="1">
    <location>
        <begin position="22"/>
        <end position="243"/>
    </location>
</feature>
<gene>
    <name evidence="2" type="ORF">JKP34_15095</name>
</gene>
<dbReference type="Proteomes" id="UP000642920">
    <property type="component" value="Unassembled WGS sequence"/>
</dbReference>
<dbReference type="EMBL" id="JAERQG010000004">
    <property type="protein sequence ID" value="MBL0766591.1"/>
    <property type="molecule type" value="Genomic_DNA"/>
</dbReference>
<reference evidence="2" key="1">
    <citation type="submission" date="2021-01" db="EMBL/GenBank/DDBJ databases">
        <title>Marivirga sp. nov., isolated from intertidal surface sediments.</title>
        <authorList>
            <person name="Zhang M."/>
        </authorList>
    </citation>
    <scope>NUCLEOTIDE SEQUENCE</scope>
    <source>
        <strain evidence="2">SM1354</strain>
    </source>
</reference>
<proteinExistence type="predicted"/>
<keyword evidence="3" id="KW-1185">Reference proteome</keyword>
<evidence type="ECO:0000313" key="3">
    <source>
        <dbReference type="Proteomes" id="UP000642920"/>
    </source>
</evidence>
<dbReference type="RefSeq" id="WP_201923303.1">
    <property type="nucleotide sequence ID" value="NZ_JAERQG010000004.1"/>
</dbReference>
<keyword evidence="1" id="KW-0732">Signal</keyword>
<comment type="caution">
    <text evidence="2">The sequence shown here is derived from an EMBL/GenBank/DDBJ whole genome shotgun (WGS) entry which is preliminary data.</text>
</comment>
<accession>A0A937AH05</accession>
<dbReference type="AlphaFoldDB" id="A0A937AH05"/>
<evidence type="ECO:0000256" key="1">
    <source>
        <dbReference type="SAM" id="SignalP"/>
    </source>
</evidence>
<organism evidence="2 3">
    <name type="scientific">Marivirga atlantica</name>
    <dbReference type="NCBI Taxonomy" id="1548457"/>
    <lineage>
        <taxon>Bacteria</taxon>
        <taxon>Pseudomonadati</taxon>
        <taxon>Bacteroidota</taxon>
        <taxon>Cytophagia</taxon>
        <taxon>Cytophagales</taxon>
        <taxon>Marivirgaceae</taxon>
        <taxon>Marivirga</taxon>
    </lineage>
</organism>